<comment type="caution">
    <text evidence="2">The sequence shown here is derived from an EMBL/GenBank/DDBJ whole genome shotgun (WGS) entry which is preliminary data.</text>
</comment>
<evidence type="ECO:0000259" key="1">
    <source>
        <dbReference type="Pfam" id="PF18978"/>
    </source>
</evidence>
<evidence type="ECO:0000313" key="2">
    <source>
        <dbReference type="EMBL" id="RQD82898.1"/>
    </source>
</evidence>
<proteinExistence type="predicted"/>
<dbReference type="InterPro" id="IPR043768">
    <property type="entry name" value="DUF5714"/>
</dbReference>
<feature type="domain" description="DUF5714" evidence="1">
    <location>
        <begin position="64"/>
        <end position="236"/>
    </location>
</feature>
<reference evidence="2 3" key="1">
    <citation type="submission" date="2018-08" db="EMBL/GenBank/DDBJ databases">
        <title>The metabolism and importance of syntrophic acetate oxidation coupled to methane or sulfide production in haloalkaline environments.</title>
        <authorList>
            <person name="Timmers P.H.A."/>
            <person name="Vavourakis C.D."/>
            <person name="Sorokin D.Y."/>
            <person name="Sinninghe Damste J.S."/>
            <person name="Muyzer G."/>
            <person name="Stams A.J.M."/>
            <person name="Plugge C.M."/>
        </authorList>
    </citation>
    <scope>NUCLEOTIDE SEQUENCE [LARGE SCALE GENOMIC DNA]</scope>
    <source>
        <strain evidence="2">MSAO_Arc3</strain>
    </source>
</reference>
<dbReference type="Pfam" id="PF18978">
    <property type="entry name" value="DUF5714"/>
    <property type="match status" value="1"/>
</dbReference>
<dbReference type="EMBL" id="QZAB01000420">
    <property type="protein sequence ID" value="RQD82898.1"/>
    <property type="molecule type" value="Genomic_DNA"/>
</dbReference>
<name>A0A424YUW1_9EURY</name>
<dbReference type="RefSeq" id="WP_259135653.1">
    <property type="nucleotide sequence ID" value="NZ_JANUCS010000021.1"/>
</dbReference>
<sequence>MINLDTASKSRSNCMICNSEIKYENESVNAKCHYCGHEEDTRLYCKNGHYVCNECHSKDSIDIIHTYCLNTAQDNPFEIAETIMRHQRVPMHGPEHHALVAATLVTAYQNRVGIQNSENIIEAIKRGKTVPGGYCGYFGACGASVGAGIALSILTEATPLTPEQRSHSMWVTAKTLNEIADAGGARCCKKAIRLAIGEATKYISELFQLEWDNDSTGSFGCEYDILNKECDSKCLYKKIK</sequence>
<organism evidence="2 3">
    <name type="scientific">Methanosalsum natronophilum</name>
    <dbReference type="NCBI Taxonomy" id="768733"/>
    <lineage>
        <taxon>Archaea</taxon>
        <taxon>Methanobacteriati</taxon>
        <taxon>Methanobacteriota</taxon>
        <taxon>Stenosarchaea group</taxon>
        <taxon>Methanomicrobia</taxon>
        <taxon>Methanosarcinales</taxon>
        <taxon>Methanosarcinaceae</taxon>
        <taxon>Methanosalsum</taxon>
    </lineage>
</organism>
<protein>
    <submittedName>
        <fullName evidence="2">Radical SAM protein</fullName>
    </submittedName>
</protein>
<dbReference type="Proteomes" id="UP000284763">
    <property type="component" value="Unassembled WGS sequence"/>
</dbReference>
<gene>
    <name evidence="2" type="ORF">D5R95_06670</name>
</gene>
<dbReference type="AlphaFoldDB" id="A0A424YUW1"/>
<evidence type="ECO:0000313" key="3">
    <source>
        <dbReference type="Proteomes" id="UP000284763"/>
    </source>
</evidence>
<accession>A0A424YUW1</accession>